<proteinExistence type="inferred from homology"/>
<dbReference type="EMBL" id="AMGY01000005">
    <property type="protein sequence ID" value="EXJ82865.1"/>
    <property type="molecule type" value="Genomic_DNA"/>
</dbReference>
<evidence type="ECO:0000256" key="10">
    <source>
        <dbReference type="SAM" id="SignalP"/>
    </source>
</evidence>
<evidence type="ECO:0000256" key="1">
    <source>
        <dbReference type="ARBA" id="ARBA00009006"/>
    </source>
</evidence>
<dbReference type="Gene3D" id="3.10.450.30">
    <property type="entry name" value="Microbial ribonucleases"/>
    <property type="match status" value="1"/>
</dbReference>
<dbReference type="HOGENOM" id="CLU_111658_1_0_1"/>
<dbReference type="PANTHER" id="PTHR42104:SF1">
    <property type="entry name" value="EXTRACELLULAR GUANYL-SPECIFIC RIBONUCLEASE RNTA (AFU_ORTHOLOGUE AFUA_4G03230)"/>
    <property type="match status" value="1"/>
</dbReference>
<evidence type="ECO:0000256" key="9">
    <source>
        <dbReference type="ARBA" id="ARBA00034015"/>
    </source>
</evidence>
<evidence type="ECO:0000313" key="12">
    <source>
        <dbReference type="Proteomes" id="UP000019478"/>
    </source>
</evidence>
<dbReference type="GO" id="GO:0046589">
    <property type="term" value="F:ribonuclease T1 activity"/>
    <property type="evidence" value="ECO:0007669"/>
    <property type="project" value="UniProtKB-EC"/>
</dbReference>
<dbReference type="AlphaFoldDB" id="W9XZU6"/>
<evidence type="ECO:0000256" key="5">
    <source>
        <dbReference type="ARBA" id="ARBA00022759"/>
    </source>
</evidence>
<dbReference type="GO" id="GO:0003723">
    <property type="term" value="F:RNA binding"/>
    <property type="evidence" value="ECO:0007669"/>
    <property type="project" value="InterPro"/>
</dbReference>
<organism evidence="11 12">
    <name type="scientific">Capronia epimyces CBS 606.96</name>
    <dbReference type="NCBI Taxonomy" id="1182542"/>
    <lineage>
        <taxon>Eukaryota</taxon>
        <taxon>Fungi</taxon>
        <taxon>Dikarya</taxon>
        <taxon>Ascomycota</taxon>
        <taxon>Pezizomycotina</taxon>
        <taxon>Eurotiomycetes</taxon>
        <taxon>Chaetothyriomycetidae</taxon>
        <taxon>Chaetothyriales</taxon>
        <taxon>Herpotrichiellaceae</taxon>
        <taxon>Capronia</taxon>
    </lineage>
</organism>
<sequence>MYLPSVALSFILAVAQVGALPPGVLHRDVPSPSLFPIEFNPHLSKRQSQSCAETCGTICYYQSTIDSAVEEGYSLYQAGQTEGTDKYPHVYNDYEGFSFQVAGPYYEFPILRDFKTYDGGSPGPDRVIFNTDGDLAGVITHTGASGNDFLQCDG</sequence>
<dbReference type="EC" id="4.6.1.24" evidence="2"/>
<keyword evidence="7" id="KW-1015">Disulfide bond</keyword>
<comment type="catalytic activity">
    <reaction evidence="9">
        <text>[RNA] containing guanosine + H2O = an [RNA fragment]-3'-guanosine-3'-phosphate + a 5'-hydroxy-ribonucleotide-3'-[RNA fragment].</text>
        <dbReference type="EC" id="4.6.1.24"/>
    </reaction>
</comment>
<dbReference type="STRING" id="1182542.W9XZU6"/>
<feature type="chain" id="PRO_5004932310" description="ribonuclease T1" evidence="10">
    <location>
        <begin position="20"/>
        <end position="154"/>
    </location>
</feature>
<keyword evidence="12" id="KW-1185">Reference proteome</keyword>
<dbReference type="RefSeq" id="XP_007734988.1">
    <property type="nucleotide sequence ID" value="XM_007736798.1"/>
</dbReference>
<evidence type="ECO:0000256" key="6">
    <source>
        <dbReference type="ARBA" id="ARBA00022801"/>
    </source>
</evidence>
<dbReference type="Pfam" id="PF00545">
    <property type="entry name" value="Ribonuclease"/>
    <property type="match status" value="1"/>
</dbReference>
<dbReference type="SUPFAM" id="SSF53933">
    <property type="entry name" value="Microbial ribonucleases"/>
    <property type="match status" value="1"/>
</dbReference>
<keyword evidence="6" id="KW-0378">Hydrolase</keyword>
<evidence type="ECO:0000256" key="8">
    <source>
        <dbReference type="ARBA" id="ARBA00023239"/>
    </source>
</evidence>
<comment type="similarity">
    <text evidence="1">Belongs to the ribonuclease N1/T1 family.</text>
</comment>
<evidence type="ECO:0000256" key="3">
    <source>
        <dbReference type="ARBA" id="ARBA00022722"/>
    </source>
</evidence>
<dbReference type="InterPro" id="IPR016191">
    <property type="entry name" value="Ribonuclease/ribotoxin"/>
</dbReference>
<dbReference type="GeneID" id="19170788"/>
<dbReference type="PIRSF" id="PIRSF037430">
    <property type="entry name" value="RNase_U2"/>
    <property type="match status" value="1"/>
</dbReference>
<evidence type="ECO:0000256" key="7">
    <source>
        <dbReference type="ARBA" id="ARBA00023157"/>
    </source>
</evidence>
<dbReference type="CDD" id="cd00606">
    <property type="entry name" value="fungal_RNase"/>
    <property type="match status" value="1"/>
</dbReference>
<keyword evidence="4 10" id="KW-0732">Signal</keyword>
<evidence type="ECO:0000313" key="11">
    <source>
        <dbReference type="EMBL" id="EXJ82865.1"/>
    </source>
</evidence>
<dbReference type="GO" id="GO:0016787">
    <property type="term" value="F:hydrolase activity"/>
    <property type="evidence" value="ECO:0007669"/>
    <property type="project" value="UniProtKB-KW"/>
</dbReference>
<keyword evidence="5" id="KW-0255">Endonuclease</keyword>
<feature type="signal peptide" evidence="10">
    <location>
        <begin position="1"/>
        <end position="19"/>
    </location>
</feature>
<evidence type="ECO:0000256" key="4">
    <source>
        <dbReference type="ARBA" id="ARBA00022729"/>
    </source>
</evidence>
<protein>
    <recommendedName>
        <fullName evidence="2">ribonuclease T1</fullName>
        <ecNumber evidence="2">4.6.1.24</ecNumber>
    </recommendedName>
</protein>
<comment type="caution">
    <text evidence="11">The sequence shown here is derived from an EMBL/GenBank/DDBJ whole genome shotgun (WGS) entry which is preliminary data.</text>
</comment>
<dbReference type="OrthoDB" id="5425539at2759"/>
<keyword evidence="3" id="KW-0540">Nuclease</keyword>
<keyword evidence="8" id="KW-0456">Lyase</keyword>
<gene>
    <name evidence="11" type="ORF">A1O3_06680</name>
</gene>
<dbReference type="Proteomes" id="UP000019478">
    <property type="component" value="Unassembled WGS sequence"/>
</dbReference>
<evidence type="ECO:0000256" key="2">
    <source>
        <dbReference type="ARBA" id="ARBA00012549"/>
    </source>
</evidence>
<reference evidence="11 12" key="1">
    <citation type="submission" date="2013-03" db="EMBL/GenBank/DDBJ databases">
        <title>The Genome Sequence of Capronia epimyces CBS 606.96.</title>
        <authorList>
            <consortium name="The Broad Institute Genomics Platform"/>
            <person name="Cuomo C."/>
            <person name="de Hoog S."/>
            <person name="Gorbushina A."/>
            <person name="Walker B."/>
            <person name="Young S.K."/>
            <person name="Zeng Q."/>
            <person name="Gargeya S."/>
            <person name="Fitzgerald M."/>
            <person name="Haas B."/>
            <person name="Abouelleil A."/>
            <person name="Allen A.W."/>
            <person name="Alvarado L."/>
            <person name="Arachchi H.M."/>
            <person name="Berlin A.M."/>
            <person name="Chapman S.B."/>
            <person name="Gainer-Dewar J."/>
            <person name="Goldberg J."/>
            <person name="Griggs A."/>
            <person name="Gujja S."/>
            <person name="Hansen M."/>
            <person name="Howarth C."/>
            <person name="Imamovic A."/>
            <person name="Ireland A."/>
            <person name="Larimer J."/>
            <person name="McCowan C."/>
            <person name="Murphy C."/>
            <person name="Pearson M."/>
            <person name="Poon T.W."/>
            <person name="Priest M."/>
            <person name="Roberts A."/>
            <person name="Saif S."/>
            <person name="Shea T."/>
            <person name="Sisk P."/>
            <person name="Sykes S."/>
            <person name="Wortman J."/>
            <person name="Nusbaum C."/>
            <person name="Birren B."/>
        </authorList>
    </citation>
    <scope>NUCLEOTIDE SEQUENCE [LARGE SCALE GENOMIC DNA]</scope>
    <source>
        <strain evidence="11 12">CBS 606.96</strain>
    </source>
</reference>
<dbReference type="PANTHER" id="PTHR42104">
    <property type="entry name" value="EXTRACELLULAR GUANYL-SPECIFIC RIBONUCLEASE RNTA (AFU_ORTHOLOGUE AFUA_4G03230)"/>
    <property type="match status" value="1"/>
</dbReference>
<accession>W9XZU6</accession>
<name>W9XZU6_9EURO</name>
<dbReference type="InterPro" id="IPR000026">
    <property type="entry name" value="N1-like"/>
</dbReference>
<dbReference type="eggNOG" id="ENOG502SA4T">
    <property type="taxonomic scope" value="Eukaryota"/>
</dbReference>
<dbReference type="InterPro" id="IPR048269">
    <property type="entry name" value="RNase_U2"/>
</dbReference>